<evidence type="ECO:0000256" key="5">
    <source>
        <dbReference type="ARBA" id="ARBA00022801"/>
    </source>
</evidence>
<keyword evidence="18" id="KW-1185">Reference proteome</keyword>
<dbReference type="InterPro" id="IPR000819">
    <property type="entry name" value="Peptidase_M17_C"/>
</dbReference>
<evidence type="ECO:0000313" key="17">
    <source>
        <dbReference type="EMBL" id="KAK7864101.1"/>
    </source>
</evidence>
<keyword evidence="3" id="KW-0031">Aminopeptidase</keyword>
<evidence type="ECO:0000256" key="8">
    <source>
        <dbReference type="ARBA" id="ARBA00029605"/>
    </source>
</evidence>
<accession>A0AAN9VJS9</accession>
<dbReference type="GO" id="GO:0006508">
    <property type="term" value="P:proteolysis"/>
    <property type="evidence" value="ECO:0007669"/>
    <property type="project" value="UniProtKB-KW"/>
</dbReference>
<dbReference type="SUPFAM" id="SSF53187">
    <property type="entry name" value="Zn-dependent exopeptidases"/>
    <property type="match status" value="1"/>
</dbReference>
<evidence type="ECO:0000256" key="7">
    <source>
        <dbReference type="ARBA" id="ARBA00023625"/>
    </source>
</evidence>
<comment type="function">
    <text evidence="12">Cytosolic metallopeptidase that catalyzes the removal of unsubstituted N-terminal hydrophobic amino acids from various peptides. The presence of Zn(2+) ions is essential for the peptidase activity, and the association with other cofactors can modulate the substrate spectificity of the enzyme. For instance, in the presence of Mn(2+), it displays a specific Cys-Gly hydrolyzing activity of Cys-Gly-S-conjugates. Involved in the metabolism of glutathione and in the degradation of glutathione S-conjugates, which may play a role in the control of the cell redox status.</text>
</comment>
<dbReference type="Gene3D" id="3.40.630.10">
    <property type="entry name" value="Zn peptidases"/>
    <property type="match status" value="1"/>
</dbReference>
<dbReference type="GO" id="GO:0030145">
    <property type="term" value="F:manganese ion binding"/>
    <property type="evidence" value="ECO:0007669"/>
    <property type="project" value="InterPro"/>
</dbReference>
<dbReference type="InterPro" id="IPR011356">
    <property type="entry name" value="Leucine_aapep/pepB"/>
</dbReference>
<protein>
    <recommendedName>
        <fullName evidence="2">Cytosol aminopeptidase</fullName>
        <ecNumber evidence="7">3.4.13.23</ecNumber>
    </recommendedName>
    <alternativeName>
        <fullName evidence="10">Cysteinylglycine-S-conjugate dipeptidase</fullName>
    </alternativeName>
    <alternativeName>
        <fullName evidence="11">Leucine aminopeptidase 3</fullName>
    </alternativeName>
    <alternativeName>
        <fullName evidence="9">Proline aminopeptidase</fullName>
    </alternativeName>
    <alternativeName>
        <fullName evidence="8">Prolyl aminopeptidase</fullName>
    </alternativeName>
</protein>
<dbReference type="EMBL" id="JAZDUA010000211">
    <property type="protein sequence ID" value="KAK7864101.1"/>
    <property type="molecule type" value="Genomic_DNA"/>
</dbReference>
<dbReference type="Pfam" id="PF00883">
    <property type="entry name" value="Peptidase_M17"/>
    <property type="match status" value="1"/>
</dbReference>
<name>A0AAN9VJS9_9ORTH</name>
<dbReference type="GO" id="GO:0070006">
    <property type="term" value="F:metalloaminopeptidase activity"/>
    <property type="evidence" value="ECO:0007669"/>
    <property type="project" value="InterPro"/>
</dbReference>
<comment type="catalytic activity">
    <reaction evidence="13">
        <text>S-benzyl-L-cysteinylglycine + H2O = S-benzyl-L-cysteine + glycine</text>
        <dbReference type="Rhea" id="RHEA:62568"/>
        <dbReference type="ChEBI" id="CHEBI:15377"/>
        <dbReference type="ChEBI" id="CHEBI:57305"/>
        <dbReference type="ChEBI" id="CHEBI:145802"/>
        <dbReference type="ChEBI" id="CHEBI:145803"/>
    </reaction>
    <physiologicalReaction direction="left-to-right" evidence="13">
        <dbReference type="Rhea" id="RHEA:62569"/>
    </physiologicalReaction>
</comment>
<evidence type="ECO:0000256" key="14">
    <source>
        <dbReference type="ARBA" id="ARBA00049107"/>
    </source>
</evidence>
<organism evidence="17 18">
    <name type="scientific">Gryllus longicercus</name>
    <dbReference type="NCBI Taxonomy" id="2509291"/>
    <lineage>
        <taxon>Eukaryota</taxon>
        <taxon>Metazoa</taxon>
        <taxon>Ecdysozoa</taxon>
        <taxon>Arthropoda</taxon>
        <taxon>Hexapoda</taxon>
        <taxon>Insecta</taxon>
        <taxon>Pterygota</taxon>
        <taxon>Neoptera</taxon>
        <taxon>Polyneoptera</taxon>
        <taxon>Orthoptera</taxon>
        <taxon>Ensifera</taxon>
        <taxon>Gryllidea</taxon>
        <taxon>Grylloidea</taxon>
        <taxon>Gryllidae</taxon>
        <taxon>Gryllinae</taxon>
        <taxon>Gryllus</taxon>
    </lineage>
</organism>
<gene>
    <name evidence="17" type="ORF">R5R35_002744</name>
</gene>
<keyword evidence="4" id="KW-0645">Protease</keyword>
<reference evidence="17 18" key="1">
    <citation type="submission" date="2024-03" db="EMBL/GenBank/DDBJ databases">
        <title>The genome assembly and annotation of the cricket Gryllus longicercus Weissman &amp; Gray.</title>
        <authorList>
            <person name="Szrajer S."/>
            <person name="Gray D."/>
            <person name="Ylla G."/>
        </authorList>
    </citation>
    <scope>NUCLEOTIDE SEQUENCE [LARGE SCALE GENOMIC DNA]</scope>
    <source>
        <strain evidence="17">DAG 2021-001</strain>
        <tissue evidence="17">Whole body minus gut</tissue>
    </source>
</reference>
<evidence type="ECO:0000256" key="12">
    <source>
        <dbReference type="ARBA" id="ARBA00045966"/>
    </source>
</evidence>
<comment type="catalytic activity">
    <reaction evidence="6">
        <text>an S-substituted L-cysteinylglycine + H2O = an S-substituted L-cysteine + glycine</text>
        <dbReference type="Rhea" id="RHEA:60444"/>
        <dbReference type="ChEBI" id="CHEBI:15377"/>
        <dbReference type="ChEBI" id="CHEBI:57305"/>
        <dbReference type="ChEBI" id="CHEBI:58717"/>
        <dbReference type="ChEBI" id="CHEBI:143103"/>
        <dbReference type="EC" id="3.4.13.23"/>
    </reaction>
    <physiologicalReaction direction="left-to-right" evidence="6">
        <dbReference type="Rhea" id="RHEA:60445"/>
    </physiologicalReaction>
</comment>
<comment type="caution">
    <text evidence="17">The sequence shown here is derived from an EMBL/GenBank/DDBJ whole genome shotgun (WGS) entry which is preliminary data.</text>
</comment>
<dbReference type="InterPro" id="IPR008283">
    <property type="entry name" value="Peptidase_M17_N"/>
</dbReference>
<evidence type="ECO:0000259" key="15">
    <source>
        <dbReference type="Pfam" id="PF00883"/>
    </source>
</evidence>
<evidence type="ECO:0000259" key="16">
    <source>
        <dbReference type="Pfam" id="PF02789"/>
    </source>
</evidence>
<evidence type="ECO:0000313" key="18">
    <source>
        <dbReference type="Proteomes" id="UP001378592"/>
    </source>
</evidence>
<dbReference type="Gene3D" id="3.40.220.10">
    <property type="entry name" value="Leucine Aminopeptidase, subunit E, domain 1"/>
    <property type="match status" value="1"/>
</dbReference>
<dbReference type="AlphaFoldDB" id="A0AAN9VJS9"/>
<evidence type="ECO:0000256" key="9">
    <source>
        <dbReference type="ARBA" id="ARBA00030930"/>
    </source>
</evidence>
<keyword evidence="5" id="KW-0378">Hydrolase</keyword>
<dbReference type="EC" id="3.4.13.23" evidence="7"/>
<dbReference type="PRINTS" id="PR00481">
    <property type="entry name" value="LAMNOPPTDASE"/>
</dbReference>
<evidence type="ECO:0000256" key="3">
    <source>
        <dbReference type="ARBA" id="ARBA00022438"/>
    </source>
</evidence>
<evidence type="ECO:0000256" key="1">
    <source>
        <dbReference type="ARBA" id="ARBA00009528"/>
    </source>
</evidence>
<evidence type="ECO:0000256" key="13">
    <source>
        <dbReference type="ARBA" id="ARBA00047881"/>
    </source>
</evidence>
<dbReference type="InterPro" id="IPR043472">
    <property type="entry name" value="Macro_dom-like"/>
</dbReference>
<dbReference type="SUPFAM" id="SSF52949">
    <property type="entry name" value="Macro domain-like"/>
    <property type="match status" value="1"/>
</dbReference>
<proteinExistence type="inferred from homology"/>
<dbReference type="Pfam" id="PF02789">
    <property type="entry name" value="Peptidase_M17_N"/>
    <property type="match status" value="1"/>
</dbReference>
<evidence type="ECO:0000256" key="2">
    <source>
        <dbReference type="ARBA" id="ARBA00014190"/>
    </source>
</evidence>
<dbReference type="Proteomes" id="UP001378592">
    <property type="component" value="Unassembled WGS sequence"/>
</dbReference>
<feature type="domain" description="Cytosol aminopeptidase" evidence="15">
    <location>
        <begin position="195"/>
        <end position="506"/>
    </location>
</feature>
<comment type="similarity">
    <text evidence="1">Belongs to the peptidase M17 family.</text>
</comment>
<dbReference type="PANTHER" id="PTHR11963">
    <property type="entry name" value="LEUCINE AMINOPEPTIDASE-RELATED"/>
    <property type="match status" value="1"/>
</dbReference>
<dbReference type="PANTHER" id="PTHR11963:SF16">
    <property type="entry name" value="CYTOSOL AMINOPEPTIDASE"/>
    <property type="match status" value="1"/>
</dbReference>
<sequence length="522" mass="57080">MAAVLPKIVRNLFRRRSLFQVRWASDECANRKGLILGVYLDPECKEHKFTSAAAKFNNQVGGKLEELIRDGKPITEGKSAVFQNLDPEYYSVAVVGLGKQNAGYNPLENLDECKENVRIAAAAGARELQRLGASAIQIDGMGSAEAAAEGASLGLWRYQECLSADHKIDIPPIDLFYDDDKEEWERGIFKAEAQNIARRLTDAPANLMTPPVFAQHAVDLLCPCGIGVEVFDRDWAETNKFRLFLHVARGSCEQPVVLKLSYCGGMAEEKPVVFIGSGVCFDSGGLCLKKCRGMSKYRGDMAGAAVIVALMRAISVLSLPINANAIIPVCENMPSGMAMRPGDIVRCMNNKTVLIDDTDNEGRLLIADALAFTAQNFVPRMVVDVGTLTEGMVAAVGSAATGVYTSSNEMWKEISKAGAITGDRVWRFPLWKYFTKKVVGIRNADVSNRGFGPGGGPCRAAAFLREFVDCAEWVHLDIAGSGMLMETEDVPYMPIHRMSGRPVRMLLQFMYQLACPSKPEVD</sequence>
<comment type="catalytic activity">
    <reaction evidence="14">
        <text>L-cysteinylglycine + H2O = L-cysteine + glycine</text>
        <dbReference type="Rhea" id="RHEA:28783"/>
        <dbReference type="ChEBI" id="CHEBI:15377"/>
        <dbReference type="ChEBI" id="CHEBI:35235"/>
        <dbReference type="ChEBI" id="CHEBI:57305"/>
        <dbReference type="ChEBI" id="CHEBI:61694"/>
    </reaction>
    <physiologicalReaction direction="left-to-right" evidence="14">
        <dbReference type="Rhea" id="RHEA:28784"/>
    </physiologicalReaction>
</comment>
<evidence type="ECO:0000256" key="11">
    <source>
        <dbReference type="ARBA" id="ARBA00031564"/>
    </source>
</evidence>
<evidence type="ECO:0000256" key="4">
    <source>
        <dbReference type="ARBA" id="ARBA00022670"/>
    </source>
</evidence>
<evidence type="ECO:0000256" key="10">
    <source>
        <dbReference type="ARBA" id="ARBA00030997"/>
    </source>
</evidence>
<feature type="domain" description="Peptidase M17 leucyl aminopeptidase N-terminal" evidence="16">
    <location>
        <begin position="35"/>
        <end position="163"/>
    </location>
</feature>
<dbReference type="GO" id="GO:0005737">
    <property type="term" value="C:cytoplasm"/>
    <property type="evidence" value="ECO:0007669"/>
    <property type="project" value="InterPro"/>
</dbReference>
<dbReference type="CDD" id="cd00433">
    <property type="entry name" value="Peptidase_M17"/>
    <property type="match status" value="1"/>
</dbReference>
<evidence type="ECO:0000256" key="6">
    <source>
        <dbReference type="ARBA" id="ARBA00023511"/>
    </source>
</evidence>